<dbReference type="InterPro" id="IPR002013">
    <property type="entry name" value="SAC_dom"/>
</dbReference>
<accession>A0ABM1BRI7</accession>
<gene>
    <name evidence="9" type="primary">LOC106471218</name>
</gene>
<reference evidence="9" key="1">
    <citation type="submission" date="2025-08" db="UniProtKB">
        <authorList>
            <consortium name="RefSeq"/>
        </authorList>
    </citation>
    <scope>IDENTIFICATION</scope>
    <source>
        <tissue evidence="9">Muscle</tissue>
    </source>
</reference>
<keyword evidence="8" id="KW-1185">Reference proteome</keyword>
<dbReference type="Pfam" id="PF02383">
    <property type="entry name" value="Syja_N"/>
    <property type="match status" value="1"/>
</dbReference>
<evidence type="ECO:0000256" key="2">
    <source>
        <dbReference type="ARBA" id="ARBA00036631"/>
    </source>
</evidence>
<dbReference type="EC" id="3.1.3.64" evidence="1"/>
<organism evidence="8 9">
    <name type="scientific">Limulus polyphemus</name>
    <name type="common">Atlantic horseshoe crab</name>
    <dbReference type="NCBI Taxonomy" id="6850"/>
    <lineage>
        <taxon>Eukaryota</taxon>
        <taxon>Metazoa</taxon>
        <taxon>Ecdysozoa</taxon>
        <taxon>Arthropoda</taxon>
        <taxon>Chelicerata</taxon>
        <taxon>Merostomata</taxon>
        <taxon>Xiphosura</taxon>
        <taxon>Limulidae</taxon>
        <taxon>Limulus</taxon>
    </lineage>
</organism>
<evidence type="ECO:0000259" key="7">
    <source>
        <dbReference type="PROSITE" id="PS50275"/>
    </source>
</evidence>
<dbReference type="Proteomes" id="UP000694941">
    <property type="component" value="Unplaced"/>
</dbReference>
<dbReference type="PROSITE" id="PS50275">
    <property type="entry name" value="SAC"/>
    <property type="match status" value="1"/>
</dbReference>
<evidence type="ECO:0000313" key="9">
    <source>
        <dbReference type="RefSeq" id="XP_013787262.2"/>
    </source>
</evidence>
<dbReference type="PANTHER" id="PTHR45662">
    <property type="entry name" value="PHOSPHATIDYLINOSITIDE PHOSPHATASE SAC1"/>
    <property type="match status" value="1"/>
</dbReference>
<protein>
    <recommendedName>
        <fullName evidence="4">Phosphatidylinositol-3-phosphatase SAC1</fullName>
        <ecNumber evidence="1">3.1.3.64</ecNumber>
    </recommendedName>
    <alternativeName>
        <fullName evidence="6">Phosphatidylinositol-4-phosphate phosphatase</fullName>
    </alternativeName>
    <alternativeName>
        <fullName evidence="5">Suppressor of actin mutations 1-like protein</fullName>
    </alternativeName>
</protein>
<evidence type="ECO:0000256" key="5">
    <source>
        <dbReference type="ARBA" id="ARBA00041396"/>
    </source>
</evidence>
<proteinExistence type="predicted"/>
<sequence length="389" mass="45220">MSNFGVASDDDNFDVYEDLRLHVTADKFFLEPQTSHTEVLIIDRVSREISLRAHKDQIPPDASSKLICGIIGVITLLSGPYLVLITKKSKVGEINGQSIWRVEETEILSYSRTFLHLTEEQIQHNKVYLSMVRSALHTPHFYFSTTYDLTHTLQRLHNTSPDFLRMPLLERADQRFVWNNCLMRDLISQPELHRYWLPVVHGFIAIKTSIINRKTFTWCLISRRSMLRAGTRYFVRGVDSEGHVANFIETEQIVECDGCMTSFVQTRGSIPLFWSQMPNLKRKPSPQVINNQNHIDGFSKHFDNQIFNYGKQVLINLVDQKGAEGHLEKCFSELVRVSRSSNIRYEAFDFHHECRRMRWDRLSILINKLAPVQDDLGLVHFLLLQDINT</sequence>
<dbReference type="RefSeq" id="XP_013787262.2">
    <property type="nucleotide sequence ID" value="XM_013931808.2"/>
</dbReference>
<evidence type="ECO:0000256" key="4">
    <source>
        <dbReference type="ARBA" id="ARBA00040795"/>
    </source>
</evidence>
<comment type="catalytic activity">
    <reaction evidence="2">
        <text>a 1,2-diacyl-sn-glycero-3-phospho-(1D-myo-inositol-3-phosphate) + H2O = a 1,2-diacyl-sn-glycero-3-phospho-(1D-myo-inositol) + phosphate</text>
        <dbReference type="Rhea" id="RHEA:12316"/>
        <dbReference type="ChEBI" id="CHEBI:15377"/>
        <dbReference type="ChEBI" id="CHEBI:43474"/>
        <dbReference type="ChEBI" id="CHEBI:57880"/>
        <dbReference type="ChEBI" id="CHEBI:58088"/>
        <dbReference type="EC" id="3.1.3.64"/>
    </reaction>
    <physiologicalReaction direction="left-to-right" evidence="2">
        <dbReference type="Rhea" id="RHEA:12317"/>
    </physiologicalReaction>
</comment>
<feature type="domain" description="SAC" evidence="7">
    <location>
        <begin position="132"/>
        <end position="371"/>
    </location>
</feature>
<evidence type="ECO:0000313" key="8">
    <source>
        <dbReference type="Proteomes" id="UP000694941"/>
    </source>
</evidence>
<evidence type="ECO:0000256" key="1">
    <source>
        <dbReference type="ARBA" id="ARBA00013038"/>
    </source>
</evidence>
<dbReference type="GeneID" id="106471218"/>
<dbReference type="PANTHER" id="PTHR45662:SF2">
    <property type="entry name" value="PHOSPHATIDYLINOSITOL-3-PHOSPHATASE SAC1"/>
    <property type="match status" value="1"/>
</dbReference>
<comment type="catalytic activity">
    <reaction evidence="3">
        <text>a 1,2-diacyl-sn-glycero-3-phospho-(1D-myo-inositol 4-phosphate) + H2O = a 1,2-diacyl-sn-glycero-3-phospho-(1D-myo-inositol) + phosphate</text>
        <dbReference type="Rhea" id="RHEA:55652"/>
        <dbReference type="ChEBI" id="CHEBI:15377"/>
        <dbReference type="ChEBI" id="CHEBI:43474"/>
        <dbReference type="ChEBI" id="CHEBI:57880"/>
        <dbReference type="ChEBI" id="CHEBI:58178"/>
    </reaction>
    <physiologicalReaction direction="left-to-right" evidence="3">
        <dbReference type="Rhea" id="RHEA:55653"/>
    </physiologicalReaction>
</comment>
<evidence type="ECO:0000256" key="6">
    <source>
        <dbReference type="ARBA" id="ARBA00041911"/>
    </source>
</evidence>
<name>A0ABM1BRI7_LIMPO</name>
<evidence type="ECO:0000256" key="3">
    <source>
        <dbReference type="ARBA" id="ARBA00036807"/>
    </source>
</evidence>